<dbReference type="SUPFAM" id="SSF47413">
    <property type="entry name" value="lambda repressor-like DNA-binding domains"/>
    <property type="match status" value="1"/>
</dbReference>
<evidence type="ECO:0000256" key="2">
    <source>
        <dbReference type="ARBA" id="ARBA00023125"/>
    </source>
</evidence>
<dbReference type="InterPro" id="IPR028082">
    <property type="entry name" value="Peripla_BP_I"/>
</dbReference>
<keyword evidence="6" id="KW-1185">Reference proteome</keyword>
<dbReference type="RefSeq" id="WP_019619721.1">
    <property type="nucleotide sequence ID" value="NZ_JBHUNE010000005.1"/>
</dbReference>
<dbReference type="Gene3D" id="1.10.260.40">
    <property type="entry name" value="lambda repressor-like DNA-binding domains"/>
    <property type="match status" value="1"/>
</dbReference>
<gene>
    <name evidence="5" type="ORF">ACFSW7_06380</name>
</gene>
<dbReference type="Gene3D" id="3.40.50.2300">
    <property type="match status" value="2"/>
</dbReference>
<name>A0ABW5UXP7_9MICO</name>
<protein>
    <submittedName>
        <fullName evidence="5">LacI family DNA-binding transcriptional regulator</fullName>
    </submittedName>
</protein>
<dbReference type="PROSITE" id="PS50932">
    <property type="entry name" value="HTH_LACI_2"/>
    <property type="match status" value="1"/>
</dbReference>
<dbReference type="InterPro" id="IPR000843">
    <property type="entry name" value="HTH_LacI"/>
</dbReference>
<evidence type="ECO:0000313" key="5">
    <source>
        <dbReference type="EMBL" id="MFD2758001.1"/>
    </source>
</evidence>
<dbReference type="CDD" id="cd06267">
    <property type="entry name" value="PBP1_LacI_sugar_binding-like"/>
    <property type="match status" value="1"/>
</dbReference>
<dbReference type="SUPFAM" id="SSF53822">
    <property type="entry name" value="Periplasmic binding protein-like I"/>
    <property type="match status" value="1"/>
</dbReference>
<organism evidence="5 6">
    <name type="scientific">Gulosibacter faecalis</name>
    <dbReference type="NCBI Taxonomy" id="272240"/>
    <lineage>
        <taxon>Bacteria</taxon>
        <taxon>Bacillati</taxon>
        <taxon>Actinomycetota</taxon>
        <taxon>Actinomycetes</taxon>
        <taxon>Micrococcales</taxon>
        <taxon>Microbacteriaceae</taxon>
        <taxon>Gulosibacter</taxon>
    </lineage>
</organism>
<dbReference type="PANTHER" id="PTHR30146">
    <property type="entry name" value="LACI-RELATED TRANSCRIPTIONAL REPRESSOR"/>
    <property type="match status" value="1"/>
</dbReference>
<dbReference type="Pfam" id="PF00356">
    <property type="entry name" value="LacI"/>
    <property type="match status" value="1"/>
</dbReference>
<evidence type="ECO:0000259" key="4">
    <source>
        <dbReference type="PROSITE" id="PS50932"/>
    </source>
</evidence>
<dbReference type="GO" id="GO:0003677">
    <property type="term" value="F:DNA binding"/>
    <property type="evidence" value="ECO:0007669"/>
    <property type="project" value="UniProtKB-KW"/>
</dbReference>
<dbReference type="CDD" id="cd01392">
    <property type="entry name" value="HTH_LacI"/>
    <property type="match status" value="1"/>
</dbReference>
<comment type="caution">
    <text evidence="5">The sequence shown here is derived from an EMBL/GenBank/DDBJ whole genome shotgun (WGS) entry which is preliminary data.</text>
</comment>
<keyword evidence="2 5" id="KW-0238">DNA-binding</keyword>
<dbReference type="Proteomes" id="UP001597492">
    <property type="component" value="Unassembled WGS sequence"/>
</dbReference>
<reference evidence="6" key="1">
    <citation type="journal article" date="2019" name="Int. J. Syst. Evol. Microbiol.">
        <title>The Global Catalogue of Microorganisms (GCM) 10K type strain sequencing project: providing services to taxonomists for standard genome sequencing and annotation.</title>
        <authorList>
            <consortium name="The Broad Institute Genomics Platform"/>
            <consortium name="The Broad Institute Genome Sequencing Center for Infectious Disease"/>
            <person name="Wu L."/>
            <person name="Ma J."/>
        </authorList>
    </citation>
    <scope>NUCLEOTIDE SEQUENCE [LARGE SCALE GENOMIC DNA]</scope>
    <source>
        <strain evidence="6">TISTR 1514</strain>
    </source>
</reference>
<sequence length="341" mass="36590">MANSDGQGDSRASVTMENVARAAGVSRALVSKAFRGKGVSEASRAAIFAAADQLGYRHNRLAASLASQQTDTIGFFFLDLYNEVFADIYTGLARVVERANKRIVLAIGDPRRGDGREAVESLLDMRVDAIVLAGTLLADEQLEALNRSTPLVAVTRFVAGIDSAGVDDRLGGRLATEHLVQLGHRRIAYISYHRPEQGFSYLERARGYADVLADAGASPIVAYTDFTRESAREAARELLTSPDRPTAIFAHNDLLALGVIEAAADLGLEVPRDLSIVGYDDIQVGSIPGIGLTTVNHRAQRLGEVAAEMALAPRDAAQQVARHRMFDPELIVRATTGPAPE</sequence>
<evidence type="ECO:0000313" key="6">
    <source>
        <dbReference type="Proteomes" id="UP001597492"/>
    </source>
</evidence>
<dbReference type="InterPro" id="IPR046335">
    <property type="entry name" value="LacI/GalR-like_sensor"/>
</dbReference>
<dbReference type="Pfam" id="PF13377">
    <property type="entry name" value="Peripla_BP_3"/>
    <property type="match status" value="1"/>
</dbReference>
<evidence type="ECO:0000256" key="3">
    <source>
        <dbReference type="ARBA" id="ARBA00023163"/>
    </source>
</evidence>
<evidence type="ECO:0000256" key="1">
    <source>
        <dbReference type="ARBA" id="ARBA00023015"/>
    </source>
</evidence>
<dbReference type="PANTHER" id="PTHR30146:SF153">
    <property type="entry name" value="LACTOSE OPERON REPRESSOR"/>
    <property type="match status" value="1"/>
</dbReference>
<dbReference type="SMART" id="SM00354">
    <property type="entry name" value="HTH_LACI"/>
    <property type="match status" value="1"/>
</dbReference>
<accession>A0ABW5UXP7</accession>
<dbReference type="EMBL" id="JBHUNE010000005">
    <property type="protein sequence ID" value="MFD2758001.1"/>
    <property type="molecule type" value="Genomic_DNA"/>
</dbReference>
<feature type="domain" description="HTH lacI-type" evidence="4">
    <location>
        <begin position="14"/>
        <end position="67"/>
    </location>
</feature>
<proteinExistence type="predicted"/>
<keyword evidence="3" id="KW-0804">Transcription</keyword>
<dbReference type="InterPro" id="IPR010982">
    <property type="entry name" value="Lambda_DNA-bd_dom_sf"/>
</dbReference>
<keyword evidence="1" id="KW-0805">Transcription regulation</keyword>